<dbReference type="Pfam" id="PF01243">
    <property type="entry name" value="PNPOx_N"/>
    <property type="match status" value="1"/>
</dbReference>
<dbReference type="InterPro" id="IPR012349">
    <property type="entry name" value="Split_barrel_FMN-bd"/>
</dbReference>
<dbReference type="Gene3D" id="2.30.110.10">
    <property type="entry name" value="Electron Transport, Fmn-binding Protein, Chain A"/>
    <property type="match status" value="1"/>
</dbReference>
<dbReference type="PANTHER" id="PTHR42815">
    <property type="entry name" value="FAD-BINDING, PUTATIVE (AFU_ORTHOLOGUE AFUA_6G07600)-RELATED"/>
    <property type="match status" value="1"/>
</dbReference>
<dbReference type="SUPFAM" id="SSF50475">
    <property type="entry name" value="FMN-binding split barrel"/>
    <property type="match status" value="2"/>
</dbReference>
<proteinExistence type="predicted"/>
<dbReference type="Proteomes" id="UP000471120">
    <property type="component" value="Unassembled WGS sequence"/>
</dbReference>
<comment type="caution">
    <text evidence="2">The sequence shown here is derived from an EMBL/GenBank/DDBJ whole genome shotgun (WGS) entry which is preliminary data.</text>
</comment>
<organism evidence="2 3">
    <name type="scientific">Rhodococcus rhodnii</name>
    <dbReference type="NCBI Taxonomy" id="38312"/>
    <lineage>
        <taxon>Bacteria</taxon>
        <taxon>Bacillati</taxon>
        <taxon>Actinomycetota</taxon>
        <taxon>Actinomycetes</taxon>
        <taxon>Mycobacteriales</taxon>
        <taxon>Nocardiaceae</taxon>
        <taxon>Rhodococcus</taxon>
    </lineage>
</organism>
<dbReference type="AlphaFoldDB" id="A0A6P2CA73"/>
<dbReference type="InterPro" id="IPR011576">
    <property type="entry name" value="Pyridox_Oxase_N"/>
</dbReference>
<dbReference type="EMBL" id="QRCM01000001">
    <property type="protein sequence ID" value="TXG89649.1"/>
    <property type="molecule type" value="Genomic_DNA"/>
</dbReference>
<evidence type="ECO:0000259" key="1">
    <source>
        <dbReference type="Pfam" id="PF01243"/>
    </source>
</evidence>
<dbReference type="PANTHER" id="PTHR42815:SF2">
    <property type="entry name" value="FAD-BINDING, PUTATIVE (AFU_ORTHOLOGUE AFUA_6G07600)-RELATED"/>
    <property type="match status" value="1"/>
</dbReference>
<gene>
    <name evidence="2" type="ORF">DW322_04705</name>
</gene>
<evidence type="ECO:0000313" key="2">
    <source>
        <dbReference type="EMBL" id="TXG89649.1"/>
    </source>
</evidence>
<evidence type="ECO:0000313" key="3">
    <source>
        <dbReference type="Proteomes" id="UP000471120"/>
    </source>
</evidence>
<feature type="domain" description="Pyridoxamine 5'-phosphate oxidase N-terminal" evidence="1">
    <location>
        <begin position="155"/>
        <end position="262"/>
    </location>
</feature>
<reference evidence="2 3" key="1">
    <citation type="submission" date="2018-07" db="EMBL/GenBank/DDBJ databases">
        <title>Genome sequence of Rhodococcus rhodnii ATCC 35071 from Rhodnius prolixus.</title>
        <authorList>
            <person name="Patel V."/>
            <person name="Vogel K.J."/>
        </authorList>
    </citation>
    <scope>NUCLEOTIDE SEQUENCE [LARGE SCALE GENOMIC DNA]</scope>
    <source>
        <strain evidence="2 3">ATCC 35071</strain>
    </source>
</reference>
<accession>A0A6P2CA73</accession>
<name>A0A6P2CA73_9NOCA</name>
<sequence>MVFVVTSVAELESLLGEQPPITLAKSIDRLDEHCLAFLAHSPFAVLGTEDAGGRLHSVALGGEPGALHPVTDTRIALPAADVPAEDGAAAGLVAFVPGYRETLRVNGRLRRDGDALALDVEEAFLHCAKCILRSKLWDDAHEPGEAVPGAVFHDAAVTAFLARSPFLTLATVDADGFADVSPKGEPAGFFVALDDHTLAIADRPGNRRTDTYRNLLANPAISVLAVVPGDDRVLHVSGTARLSTDAALRERFESKGNVPELALVVEADLVKLRTEPGLVESTLWTAPRVATGTLPKAAEIWTDHVAAGST</sequence>
<protein>
    <submittedName>
        <fullName evidence="2">Flavoprotein</fullName>
    </submittedName>
</protein>